<proteinExistence type="predicted"/>
<keyword evidence="1" id="KW-0808">Transferase</keyword>
<gene>
    <name evidence="1" type="ORF">J2S01_000868</name>
</gene>
<evidence type="ECO:0000313" key="1">
    <source>
        <dbReference type="EMBL" id="MDQ0203161.1"/>
    </source>
</evidence>
<comment type="caution">
    <text evidence="1">The sequence shown here is derived from an EMBL/GenBank/DDBJ whole genome shotgun (WGS) entry which is preliminary data.</text>
</comment>
<sequence>MKIAVVGICASGKSTLVEGLRAEGYDAYNMAQEHSCVPGLWAKKGPDILIMLDAELPAVRKRRRVSWTQERIDVQHARLANARENADFYLCTDNLTIQDVLAEVLNFIR</sequence>
<evidence type="ECO:0000313" key="2">
    <source>
        <dbReference type="Proteomes" id="UP001239167"/>
    </source>
</evidence>
<reference evidence="1 2" key="1">
    <citation type="submission" date="2023-07" db="EMBL/GenBank/DDBJ databases">
        <title>Genomic Encyclopedia of Type Strains, Phase IV (KMG-IV): sequencing the most valuable type-strain genomes for metagenomic binning, comparative biology and taxonomic classification.</title>
        <authorList>
            <person name="Goeker M."/>
        </authorList>
    </citation>
    <scope>NUCLEOTIDE SEQUENCE [LARGE SCALE GENOMIC DNA]</scope>
    <source>
        <strain evidence="1 2">DSM 16980</strain>
    </source>
</reference>
<keyword evidence="1" id="KW-0418">Kinase</keyword>
<protein>
    <submittedName>
        <fullName evidence="1">Deoxyadenosine/deoxycytidine kinase</fullName>
    </submittedName>
</protein>
<keyword evidence="2" id="KW-1185">Reference proteome</keyword>
<accession>A0ABT9Y6J2</accession>
<dbReference type="EMBL" id="JAUSUE010000004">
    <property type="protein sequence ID" value="MDQ0203161.1"/>
    <property type="molecule type" value="Genomic_DNA"/>
</dbReference>
<dbReference type="SUPFAM" id="SSF52540">
    <property type="entry name" value="P-loop containing nucleoside triphosphate hydrolases"/>
    <property type="match status" value="1"/>
</dbReference>
<dbReference type="InterPro" id="IPR027417">
    <property type="entry name" value="P-loop_NTPase"/>
</dbReference>
<dbReference type="GO" id="GO:0016301">
    <property type="term" value="F:kinase activity"/>
    <property type="evidence" value="ECO:0007669"/>
    <property type="project" value="UniProtKB-KW"/>
</dbReference>
<dbReference type="Proteomes" id="UP001239167">
    <property type="component" value="Unassembled WGS sequence"/>
</dbReference>
<organism evidence="1 2">
    <name type="scientific">Pectinatus haikarae</name>
    <dbReference type="NCBI Taxonomy" id="349096"/>
    <lineage>
        <taxon>Bacteria</taxon>
        <taxon>Bacillati</taxon>
        <taxon>Bacillota</taxon>
        <taxon>Negativicutes</taxon>
        <taxon>Selenomonadales</taxon>
        <taxon>Selenomonadaceae</taxon>
        <taxon>Pectinatus</taxon>
    </lineage>
</organism>
<name>A0ABT9Y6J2_9FIRM</name>
<dbReference type="RefSeq" id="WP_196603581.1">
    <property type="nucleotide sequence ID" value="NZ_CP116940.1"/>
</dbReference>